<sequence>MIDKKFAVFLFMLLFFASMNASPFIGFRFGTNPWLVPKPGGNNFGYQKTNLVNSRIPFGFIHPKVVVTRSLLSYQ</sequence>
<keyword evidence="1" id="KW-0732">Signal</keyword>
<organism evidence="2 3">
    <name type="scientific">Strongyloides venezuelensis</name>
    <name type="common">Threadworm</name>
    <dbReference type="NCBI Taxonomy" id="75913"/>
    <lineage>
        <taxon>Eukaryota</taxon>
        <taxon>Metazoa</taxon>
        <taxon>Ecdysozoa</taxon>
        <taxon>Nematoda</taxon>
        <taxon>Chromadorea</taxon>
        <taxon>Rhabditida</taxon>
        <taxon>Tylenchina</taxon>
        <taxon>Panagrolaimomorpha</taxon>
        <taxon>Strongyloidoidea</taxon>
        <taxon>Strongyloididae</taxon>
        <taxon>Strongyloides</taxon>
    </lineage>
</organism>
<keyword evidence="2" id="KW-1185">Reference proteome</keyword>
<evidence type="ECO:0000313" key="3">
    <source>
        <dbReference type="WBParaSite" id="SVE_1794100.1"/>
    </source>
</evidence>
<proteinExistence type="predicted"/>
<feature type="signal peptide" evidence="1">
    <location>
        <begin position="1"/>
        <end position="21"/>
    </location>
</feature>
<dbReference type="WBParaSite" id="SVE_1794100.1">
    <property type="protein sequence ID" value="SVE_1794100.1"/>
    <property type="gene ID" value="SVE_1794100"/>
</dbReference>
<evidence type="ECO:0000256" key="1">
    <source>
        <dbReference type="SAM" id="SignalP"/>
    </source>
</evidence>
<reference evidence="2" key="1">
    <citation type="submission" date="2014-07" db="EMBL/GenBank/DDBJ databases">
        <authorList>
            <person name="Martin A.A"/>
            <person name="De Silva N."/>
        </authorList>
    </citation>
    <scope>NUCLEOTIDE SEQUENCE</scope>
</reference>
<name>A0A0K0FZR1_STRVS</name>
<evidence type="ECO:0000313" key="2">
    <source>
        <dbReference type="Proteomes" id="UP000035680"/>
    </source>
</evidence>
<reference evidence="3" key="2">
    <citation type="submission" date="2015-08" db="UniProtKB">
        <authorList>
            <consortium name="WormBaseParasite"/>
        </authorList>
    </citation>
    <scope>IDENTIFICATION</scope>
</reference>
<feature type="chain" id="PRO_5005330576" evidence="1">
    <location>
        <begin position="22"/>
        <end position="75"/>
    </location>
</feature>
<protein>
    <submittedName>
        <fullName evidence="3">Uncharacterized protein</fullName>
    </submittedName>
</protein>
<dbReference type="AlphaFoldDB" id="A0A0K0FZR1"/>
<accession>A0A0K0FZR1</accession>
<dbReference type="Proteomes" id="UP000035680">
    <property type="component" value="Unassembled WGS sequence"/>
</dbReference>